<accession>A0A9X3I5G2</accession>
<keyword evidence="2" id="KW-1185">Reference proteome</keyword>
<comment type="caution">
    <text evidence="1">The sequence shown here is derived from an EMBL/GenBank/DDBJ whole genome shotgun (WGS) entry which is preliminary data.</text>
</comment>
<gene>
    <name evidence="1" type="ORF">OSB52_16695</name>
</gene>
<name>A0A9X3I5G2_9ACTN</name>
<reference evidence="1" key="1">
    <citation type="submission" date="2022-10" db="EMBL/GenBank/DDBJ databases">
        <title>WGS of marine actinomycetes from Thailand.</title>
        <authorList>
            <person name="Thawai C."/>
        </authorList>
    </citation>
    <scope>NUCLEOTIDE SEQUENCE</scope>
    <source>
        <strain evidence="1">SW21</strain>
    </source>
</reference>
<organism evidence="1 2">
    <name type="scientific">Gordonia aquimaris</name>
    <dbReference type="NCBI Taxonomy" id="2984863"/>
    <lineage>
        <taxon>Bacteria</taxon>
        <taxon>Bacillati</taxon>
        <taxon>Actinomycetota</taxon>
        <taxon>Actinomycetes</taxon>
        <taxon>Mycobacteriales</taxon>
        <taxon>Gordoniaceae</taxon>
        <taxon>Gordonia</taxon>
    </lineage>
</organism>
<protein>
    <submittedName>
        <fullName evidence="1">Uncharacterized protein</fullName>
    </submittedName>
</protein>
<dbReference type="Gene3D" id="2.40.50.140">
    <property type="entry name" value="Nucleic acid-binding proteins"/>
    <property type="match status" value="1"/>
</dbReference>
<proteinExistence type="predicted"/>
<sequence>MIGTTGVVVLAIGGGQAMGEVELRMAGGTERFLALAAEAIGVDETVLVVGERPGRVVMVERWLSMPS</sequence>
<dbReference type="AlphaFoldDB" id="A0A9X3I5G2"/>
<dbReference type="InterPro" id="IPR012340">
    <property type="entry name" value="NA-bd_OB-fold"/>
</dbReference>
<dbReference type="EMBL" id="JAPKFM010000018">
    <property type="protein sequence ID" value="MCX2965727.1"/>
    <property type="molecule type" value="Genomic_DNA"/>
</dbReference>
<dbReference type="RefSeq" id="WP_266062777.1">
    <property type="nucleotide sequence ID" value="NZ_JAPKFM010000018.1"/>
</dbReference>
<evidence type="ECO:0000313" key="2">
    <source>
        <dbReference type="Proteomes" id="UP001143347"/>
    </source>
</evidence>
<evidence type="ECO:0000313" key="1">
    <source>
        <dbReference type="EMBL" id="MCX2965727.1"/>
    </source>
</evidence>
<dbReference type="Proteomes" id="UP001143347">
    <property type="component" value="Unassembled WGS sequence"/>
</dbReference>